<dbReference type="AlphaFoldDB" id="A0A316TL04"/>
<dbReference type="InterPro" id="IPR009057">
    <property type="entry name" value="Homeodomain-like_sf"/>
</dbReference>
<dbReference type="EMBL" id="QGGB01000010">
    <property type="protein sequence ID" value="PWN05237.1"/>
    <property type="molecule type" value="Genomic_DNA"/>
</dbReference>
<dbReference type="InterPro" id="IPR041673">
    <property type="entry name" value="TetR_C_23"/>
</dbReference>
<keyword evidence="3" id="KW-1185">Reference proteome</keyword>
<protein>
    <recommendedName>
        <fullName evidence="1">Tetracyclin repressor-like C-terminal domain-containing protein</fullName>
    </recommendedName>
</protein>
<organism evidence="2 3">
    <name type="scientific">Rhodohalobacter mucosus</name>
    <dbReference type="NCBI Taxonomy" id="2079485"/>
    <lineage>
        <taxon>Bacteria</taxon>
        <taxon>Pseudomonadati</taxon>
        <taxon>Balneolota</taxon>
        <taxon>Balneolia</taxon>
        <taxon>Balneolales</taxon>
        <taxon>Balneolaceae</taxon>
        <taxon>Rhodohalobacter</taxon>
    </lineage>
</organism>
<dbReference type="InterPro" id="IPR036271">
    <property type="entry name" value="Tet_transcr_reg_TetR-rel_C_sf"/>
</dbReference>
<evidence type="ECO:0000313" key="2">
    <source>
        <dbReference type="EMBL" id="PWN05237.1"/>
    </source>
</evidence>
<dbReference type="SUPFAM" id="SSF48498">
    <property type="entry name" value="Tetracyclin repressor-like, C-terminal domain"/>
    <property type="match status" value="1"/>
</dbReference>
<name>A0A316TL04_9BACT</name>
<dbReference type="OrthoDB" id="1523640at2"/>
<reference evidence="2 3" key="1">
    <citation type="submission" date="2018-05" db="EMBL/GenBank/DDBJ databases">
        <title>Rhodohalobacter halophilus gen. nov., sp. nov., a moderately halophilic member of the family Balneolaceae.</title>
        <authorList>
            <person name="Liu Z.-W."/>
        </authorList>
    </citation>
    <scope>NUCLEOTIDE SEQUENCE [LARGE SCALE GENOMIC DNA]</scope>
    <source>
        <strain evidence="2 3">8A47</strain>
    </source>
</reference>
<dbReference type="Pfam" id="PF17931">
    <property type="entry name" value="TetR_C_23"/>
    <property type="match status" value="1"/>
</dbReference>
<evidence type="ECO:0000313" key="3">
    <source>
        <dbReference type="Proteomes" id="UP000245533"/>
    </source>
</evidence>
<accession>A0A316TL04</accession>
<dbReference type="Proteomes" id="UP000245533">
    <property type="component" value="Unassembled WGS sequence"/>
</dbReference>
<feature type="domain" description="Tetracyclin repressor-like C-terminal" evidence="1">
    <location>
        <begin position="81"/>
        <end position="203"/>
    </location>
</feature>
<comment type="caution">
    <text evidence="2">The sequence shown here is derived from an EMBL/GenBank/DDBJ whole genome shotgun (WGS) entry which is preliminary data.</text>
</comment>
<evidence type="ECO:0000259" key="1">
    <source>
        <dbReference type="Pfam" id="PF17931"/>
    </source>
</evidence>
<dbReference type="Gene3D" id="1.10.357.10">
    <property type="entry name" value="Tetracycline Repressor, domain 2"/>
    <property type="match status" value="1"/>
</dbReference>
<gene>
    <name evidence="2" type="ORF">DDZ15_14235</name>
</gene>
<dbReference type="SUPFAM" id="SSF46689">
    <property type="entry name" value="Homeodomain-like"/>
    <property type="match status" value="1"/>
</dbReference>
<dbReference type="RefSeq" id="WP_109647795.1">
    <property type="nucleotide sequence ID" value="NZ_QGGB01000010.1"/>
</dbReference>
<proteinExistence type="predicted"/>
<sequence length="227" mass="26993">MDKETEKRITIAEAATKRFVENPRFTIRSLAKELDMESADIFDLFPNRSSILRYYYSSRMLRFRDETGSLDDYSSYTLGEKLSALHLSLADQFQEQREFVLQTFKRSKYSYFRTSAFAKEYRQELQNIFENDHRIPATAAPFINRFLYQSLYYQFTGLISFWKRDESRNYENTMALIDKWSALTEEIFYSQIAEKGFDLAKFLYYQSPLSECMTSSSTNNKREPAHE</sequence>